<dbReference type="GO" id="GO:0016929">
    <property type="term" value="F:deSUMOylase activity"/>
    <property type="evidence" value="ECO:0007669"/>
    <property type="project" value="TreeGrafter"/>
</dbReference>
<sequence length="333" mass="38499">MPTDDGLMKHTSRMKLLTKPRLSAEEKKKRAKARATKACTLERMELSERLKALVPSANRLSHLNHAGFVKLKKDVNNILSKIRAHCKRCNSNFVVPPPKISTKDTLFVLCPPPANWTIRNHLKYTKPPYTIKILDRENTVFTDRSYDTLKPGAWLDDVVINSYVTLVSDRAQMEGKTVINMDSLFYSVFEKYQNYERVKGFSFDKPTTNKRAKILIPVNVDNNHWILVVVDNRKKTVTAYDSLGVSRRKVTSDIMLWLQKEYRHKKVPFNRAEWTTVTTGQCPTQNNGNDCGIFTLVTAAHIVFKNTSMYPTRDLYKNSRRRIAWSIFNKRLT</sequence>
<keyword evidence="1" id="KW-0645">Protease</keyword>
<dbReference type="Gene3D" id="3.40.395.10">
    <property type="entry name" value="Adenoviral Proteinase, Chain A"/>
    <property type="match status" value="1"/>
</dbReference>
<dbReference type="PROSITE" id="PS50600">
    <property type="entry name" value="ULP_PROTEASE"/>
    <property type="match status" value="1"/>
</dbReference>
<dbReference type="GeneID" id="41332250"/>
<dbReference type="GO" id="GO:0016926">
    <property type="term" value="P:protein desumoylation"/>
    <property type="evidence" value="ECO:0007669"/>
    <property type="project" value="TreeGrafter"/>
</dbReference>
<dbReference type="SUPFAM" id="SSF54001">
    <property type="entry name" value="Cysteine proteinases"/>
    <property type="match status" value="1"/>
</dbReference>
<evidence type="ECO:0000256" key="1">
    <source>
        <dbReference type="ARBA" id="ARBA00022670"/>
    </source>
</evidence>
<dbReference type="InterPro" id="IPR038765">
    <property type="entry name" value="Papain-like_cys_pep_sf"/>
</dbReference>
<dbReference type="RefSeq" id="YP_009665604.1">
    <property type="nucleotide sequence ID" value="NC_043249.1"/>
</dbReference>
<dbReference type="PANTHER" id="PTHR12606">
    <property type="entry name" value="SENTRIN/SUMO-SPECIFIC PROTEASE"/>
    <property type="match status" value="1"/>
</dbReference>
<proteinExistence type="predicted"/>
<keyword evidence="2" id="KW-0378">Hydrolase</keyword>
<evidence type="ECO:0000256" key="3">
    <source>
        <dbReference type="ARBA" id="ARBA00022807"/>
    </source>
</evidence>
<organism evidence="5">
    <name type="scientific">Feldmannia irregularis virus a</name>
    <dbReference type="NCBI Taxonomy" id="231992"/>
    <lineage>
        <taxon>Viruses</taxon>
        <taxon>Varidnaviria</taxon>
        <taxon>Bamfordvirae</taxon>
        <taxon>Nucleocytoviricota</taxon>
        <taxon>Megaviricetes</taxon>
        <taxon>Algavirales</taxon>
        <taxon>Phycodnaviridae</taxon>
        <taxon>Phaeovirus</taxon>
        <taxon>Phaeovirus irregularis</taxon>
    </lineage>
</organism>
<dbReference type="PANTHER" id="PTHR12606:SF141">
    <property type="entry name" value="GH15225P-RELATED"/>
    <property type="match status" value="1"/>
</dbReference>
<reference evidence="5" key="1">
    <citation type="journal article" date="2003" name="J. Mol. Evol.">
        <title>Comparisons of two large phaeoviral genomes and evolutionary implications.</title>
        <authorList>
            <person name="Delaroque N."/>
            <person name="Boland W."/>
            <person name="Muller D.G."/>
            <person name="Knippers R."/>
        </authorList>
    </citation>
    <scope>NUCLEOTIDE SEQUENCE</scope>
    <source>
        <strain evidence="5">FirrV-1</strain>
    </source>
</reference>
<dbReference type="Pfam" id="PF02902">
    <property type="entry name" value="Peptidase_C48"/>
    <property type="match status" value="1"/>
</dbReference>
<evidence type="ECO:0000259" key="4">
    <source>
        <dbReference type="PROSITE" id="PS50600"/>
    </source>
</evidence>
<dbReference type="EMBL" id="AY225137">
    <property type="protein sequence ID" value="AAR26952.1"/>
    <property type="molecule type" value="Genomic_DNA"/>
</dbReference>
<keyword evidence="3" id="KW-0788">Thiol protease</keyword>
<name>Q6XLV9_9PHYC</name>
<evidence type="ECO:0000313" key="5">
    <source>
        <dbReference type="EMBL" id="AAR26952.1"/>
    </source>
</evidence>
<accession>Q6XLV9</accession>
<dbReference type="KEGG" id="vg:41332250"/>
<dbReference type="GO" id="GO:0006508">
    <property type="term" value="P:proteolysis"/>
    <property type="evidence" value="ECO:0007669"/>
    <property type="project" value="UniProtKB-KW"/>
</dbReference>
<evidence type="ECO:0000256" key="2">
    <source>
        <dbReference type="ARBA" id="ARBA00022801"/>
    </source>
</evidence>
<feature type="domain" description="Ubiquitin-like protease family profile" evidence="4">
    <location>
        <begin position="139"/>
        <end position="302"/>
    </location>
</feature>
<reference evidence="5" key="2">
    <citation type="submission" date="2003-01" db="EMBL/GenBank/DDBJ databases">
        <title>Partial Nucleotide Sequence of the Feldmannia irregularis Virus FirrV-1 Genome: On the Evolution of Large Phaeoviral Genomes.</title>
        <authorList>
            <person name="Delaroque N."/>
            <person name="Knippers R."/>
            <person name="Mueller D.G."/>
            <person name="Boland W."/>
        </authorList>
    </citation>
    <scope>NUCLEOTIDE SEQUENCE</scope>
    <source>
        <strain evidence="5">FirrV-1</strain>
    </source>
</reference>
<dbReference type="InterPro" id="IPR003653">
    <property type="entry name" value="Peptidase_C48_C"/>
</dbReference>
<protein>
    <submittedName>
        <fullName evidence="5">FirrV-1-E3</fullName>
    </submittedName>
</protein>